<organism evidence="4 5">
    <name type="scientific">Muribaculum intestinale</name>
    <dbReference type="NCBI Taxonomy" id="1796646"/>
    <lineage>
        <taxon>Bacteria</taxon>
        <taxon>Pseudomonadati</taxon>
        <taxon>Bacteroidota</taxon>
        <taxon>Bacteroidia</taxon>
        <taxon>Bacteroidales</taxon>
        <taxon>Muribaculaceae</taxon>
        <taxon>Muribaculum</taxon>
    </lineage>
</organism>
<sequence length="190" mass="21233">MKRTIITMWMAGATLLSSAQDAPLMPYQNPSLSFEERADDLLSRLTLEEKASLMRDSSPAIPRLGIPEWHWWSEALHGVGRNGTATVFPITMQMASTFDDVLVERIFTAVSDEGRAKNSIAKRAGRLDNNRCMSFWTLNIRACLIINVTVRAVFAGIFPPVLRSLWNPITPSSQAKTCSPTDRPDGNIYY</sequence>
<dbReference type="GO" id="GO:0046556">
    <property type="term" value="F:alpha-L-arabinofuranosidase activity"/>
    <property type="evidence" value="ECO:0007669"/>
    <property type="project" value="TreeGrafter"/>
</dbReference>
<dbReference type="STRING" id="1796646.A4V02_13005"/>
<gene>
    <name evidence="4" type="ORF">A4V02_13005</name>
</gene>
<feature type="chain" id="PRO_5008529454" description="Glycoside hydrolase family 3 N-terminal domain-containing protein" evidence="3">
    <location>
        <begin position="20"/>
        <end position="190"/>
    </location>
</feature>
<evidence type="ECO:0000313" key="5">
    <source>
        <dbReference type="Proteomes" id="UP000186351"/>
    </source>
</evidence>
<proteinExistence type="inferred from homology"/>
<dbReference type="EMBL" id="CP015402">
    <property type="protein sequence ID" value="ANU64549.1"/>
    <property type="molecule type" value="Genomic_DNA"/>
</dbReference>
<dbReference type="KEGG" id="pary:A4V02_13005"/>
<feature type="signal peptide" evidence="3">
    <location>
        <begin position="1"/>
        <end position="19"/>
    </location>
</feature>
<evidence type="ECO:0000256" key="2">
    <source>
        <dbReference type="ARBA" id="ARBA00022801"/>
    </source>
</evidence>
<dbReference type="InterPro" id="IPR017853">
    <property type="entry name" value="GH"/>
</dbReference>
<dbReference type="Gene3D" id="3.20.20.300">
    <property type="entry name" value="Glycoside hydrolase, family 3, N-terminal domain"/>
    <property type="match status" value="1"/>
</dbReference>
<dbReference type="RefSeq" id="WP_068961826.1">
    <property type="nucleotide sequence ID" value="NZ_CAJTAP010000020.1"/>
</dbReference>
<dbReference type="OrthoDB" id="9805821at2"/>
<dbReference type="InterPro" id="IPR036962">
    <property type="entry name" value="Glyco_hydro_3_N_sf"/>
</dbReference>
<keyword evidence="2" id="KW-0378">Hydrolase</keyword>
<dbReference type="Proteomes" id="UP000186351">
    <property type="component" value="Chromosome"/>
</dbReference>
<dbReference type="GO" id="GO:0045493">
    <property type="term" value="P:xylan catabolic process"/>
    <property type="evidence" value="ECO:0007669"/>
    <property type="project" value="InterPro"/>
</dbReference>
<dbReference type="PANTHER" id="PTHR42721:SF3">
    <property type="entry name" value="BETA-D-XYLOSIDASE 5-RELATED"/>
    <property type="match status" value="1"/>
</dbReference>
<evidence type="ECO:0000313" key="4">
    <source>
        <dbReference type="EMBL" id="ANU64549.1"/>
    </source>
</evidence>
<dbReference type="SUPFAM" id="SSF51445">
    <property type="entry name" value="(Trans)glycosidases"/>
    <property type="match status" value="1"/>
</dbReference>
<dbReference type="AlphaFoldDB" id="A0A1B1SCL6"/>
<keyword evidence="3" id="KW-0732">Signal</keyword>
<evidence type="ECO:0000256" key="3">
    <source>
        <dbReference type="SAM" id="SignalP"/>
    </source>
</evidence>
<dbReference type="GO" id="GO:0009044">
    <property type="term" value="F:xylan 1,4-beta-xylosidase activity"/>
    <property type="evidence" value="ECO:0007669"/>
    <property type="project" value="InterPro"/>
</dbReference>
<keyword evidence="5" id="KW-1185">Reference proteome</keyword>
<protein>
    <recommendedName>
        <fullName evidence="6">Glycoside hydrolase family 3 N-terminal domain-containing protein</fullName>
    </recommendedName>
</protein>
<evidence type="ECO:0008006" key="6">
    <source>
        <dbReference type="Google" id="ProtNLM"/>
    </source>
</evidence>
<comment type="similarity">
    <text evidence="1">Belongs to the glycosyl hydrolase 3 family.</text>
</comment>
<name>A0A1B1SCL6_9BACT</name>
<evidence type="ECO:0000256" key="1">
    <source>
        <dbReference type="ARBA" id="ARBA00005336"/>
    </source>
</evidence>
<reference evidence="5" key="1">
    <citation type="submission" date="2016-04" db="EMBL/GenBank/DDBJ databases">
        <title>Complete Genome Sequences of Twelve Strains of a Stable Defined Moderately Diverse Mouse Microbiota 2 (sDMDMm2).</title>
        <authorList>
            <person name="Uchimura Y."/>
            <person name="Wyss M."/>
            <person name="Brugiroux S."/>
            <person name="Limenitakis J.P."/>
            <person name="Stecher B."/>
            <person name="McCoy K.D."/>
            <person name="Macpherson A.J."/>
        </authorList>
    </citation>
    <scope>NUCLEOTIDE SEQUENCE [LARGE SCALE GENOMIC DNA]</scope>
    <source>
        <strain evidence="5">YL27</strain>
    </source>
</reference>
<dbReference type="InterPro" id="IPR044993">
    <property type="entry name" value="BXL"/>
</dbReference>
<dbReference type="GO" id="GO:0031222">
    <property type="term" value="P:arabinan catabolic process"/>
    <property type="evidence" value="ECO:0007669"/>
    <property type="project" value="TreeGrafter"/>
</dbReference>
<dbReference type="PANTHER" id="PTHR42721">
    <property type="entry name" value="SUGAR HYDROLASE-RELATED"/>
    <property type="match status" value="1"/>
</dbReference>
<dbReference type="GeneID" id="65537794"/>
<accession>A0A1B1SCL6</accession>